<comment type="subcellular location">
    <subcellularLocation>
        <location evidence="2">Cytoplasm</location>
    </subcellularLocation>
    <subcellularLocation>
        <location evidence="1">Nucleus</location>
    </subcellularLocation>
</comment>
<proteinExistence type="inferred from homology"/>
<protein>
    <submittedName>
        <fullName evidence="7">Interleukin-1 receptor-associated kinase 1-binding-like protein 1</fullName>
    </submittedName>
</protein>
<evidence type="ECO:0000256" key="2">
    <source>
        <dbReference type="ARBA" id="ARBA00004496"/>
    </source>
</evidence>
<dbReference type="EMBL" id="WKFB01000196">
    <property type="protein sequence ID" value="KAF6732240.1"/>
    <property type="molecule type" value="Genomic_DNA"/>
</dbReference>
<accession>A0A834CTJ8</accession>
<evidence type="ECO:0000313" key="8">
    <source>
        <dbReference type="Proteomes" id="UP000646548"/>
    </source>
</evidence>
<dbReference type="GO" id="GO:0043123">
    <property type="term" value="P:positive regulation of canonical NF-kappaB signal transduction"/>
    <property type="evidence" value="ECO:0007669"/>
    <property type="project" value="InterPro"/>
</dbReference>
<dbReference type="GO" id="GO:0016301">
    <property type="term" value="F:kinase activity"/>
    <property type="evidence" value="ECO:0007669"/>
    <property type="project" value="UniProtKB-KW"/>
</dbReference>
<sequence>MSGSNRVVAVIPAAAGWEFCSNDKETELENRSSGKEAPNNRVREVRVTGTAEVSSPADRASVRVNVSNSKESVNEVTNSVSRRLEYILQALRQHGIRDEDTSVRRFLQRDADVYRMDAEILATFSDFEKMEQIRSILLEKLDRSVFVGTPQFFHSPESLSGTRRRACVLAVENAQQKAREVGQLLGQSLGPPLLVKEETAKEWRSEEEEGGGGNQSPVPLPRLPHIPTVTARSTVSASFSFRDKSRKKL</sequence>
<dbReference type="InterPro" id="IPR007497">
    <property type="entry name" value="SIMPL/DUF541"/>
</dbReference>
<dbReference type="Pfam" id="PF04402">
    <property type="entry name" value="SIMPL"/>
    <property type="match status" value="1"/>
</dbReference>
<name>A0A834CTJ8_ORYME</name>
<evidence type="ECO:0000256" key="5">
    <source>
        <dbReference type="ARBA" id="ARBA00023242"/>
    </source>
</evidence>
<comment type="similarity">
    <text evidence="3">Belongs to the IRAK1BP1 family.</text>
</comment>
<dbReference type="InterPro" id="IPR030312">
    <property type="entry name" value="IRAK1BP1"/>
</dbReference>
<evidence type="ECO:0000256" key="4">
    <source>
        <dbReference type="ARBA" id="ARBA00022490"/>
    </source>
</evidence>
<evidence type="ECO:0000313" key="7">
    <source>
        <dbReference type="EMBL" id="KAF6732240.1"/>
    </source>
</evidence>
<evidence type="ECO:0000256" key="3">
    <source>
        <dbReference type="ARBA" id="ARBA00005509"/>
    </source>
</evidence>
<dbReference type="AlphaFoldDB" id="A0A834CTJ8"/>
<keyword evidence="7" id="KW-0675">Receptor</keyword>
<keyword evidence="7" id="KW-0418">Kinase</keyword>
<dbReference type="PANTHER" id="PTHR18842:SF2">
    <property type="entry name" value="INTERLEUKIN-1 RECEPTOR-ASSOCIATED KINASE 1-BINDING PROTEIN 1"/>
    <property type="match status" value="1"/>
</dbReference>
<dbReference type="Proteomes" id="UP000646548">
    <property type="component" value="Unassembled WGS sequence"/>
</dbReference>
<dbReference type="GO" id="GO:0006955">
    <property type="term" value="P:immune response"/>
    <property type="evidence" value="ECO:0007669"/>
    <property type="project" value="InterPro"/>
</dbReference>
<gene>
    <name evidence="7" type="ORF">FQA47_004248</name>
</gene>
<dbReference type="Gene3D" id="3.30.70.2970">
    <property type="entry name" value="Protein of unknown function (DUF541), domain 2"/>
    <property type="match status" value="1"/>
</dbReference>
<comment type="caution">
    <text evidence="7">The sequence shown here is derived from an EMBL/GenBank/DDBJ whole genome shotgun (WGS) entry which is preliminary data.</text>
</comment>
<evidence type="ECO:0000256" key="1">
    <source>
        <dbReference type="ARBA" id="ARBA00004123"/>
    </source>
</evidence>
<dbReference type="PANTHER" id="PTHR18842">
    <property type="entry name" value="INTERLEUKIN-1 RECEPTOR-ASSOCIATED KINASE 1-BINDING PROTEIN 1"/>
    <property type="match status" value="1"/>
</dbReference>
<organism evidence="7 8">
    <name type="scientific">Oryzias melastigma</name>
    <name type="common">Marine medaka</name>
    <dbReference type="NCBI Taxonomy" id="30732"/>
    <lineage>
        <taxon>Eukaryota</taxon>
        <taxon>Metazoa</taxon>
        <taxon>Chordata</taxon>
        <taxon>Craniata</taxon>
        <taxon>Vertebrata</taxon>
        <taxon>Euteleostomi</taxon>
        <taxon>Actinopterygii</taxon>
        <taxon>Neopterygii</taxon>
        <taxon>Teleostei</taxon>
        <taxon>Neoteleostei</taxon>
        <taxon>Acanthomorphata</taxon>
        <taxon>Ovalentaria</taxon>
        <taxon>Atherinomorphae</taxon>
        <taxon>Beloniformes</taxon>
        <taxon>Adrianichthyidae</taxon>
        <taxon>Oryziinae</taxon>
        <taxon>Oryzias</taxon>
    </lineage>
</organism>
<evidence type="ECO:0000256" key="6">
    <source>
        <dbReference type="SAM" id="MobiDB-lite"/>
    </source>
</evidence>
<dbReference type="Gene3D" id="3.30.110.170">
    <property type="entry name" value="Protein of unknown function (DUF541), domain 1"/>
    <property type="match status" value="1"/>
</dbReference>
<keyword evidence="4" id="KW-0963">Cytoplasm</keyword>
<keyword evidence="5" id="KW-0539">Nucleus</keyword>
<dbReference type="GO" id="GO:0005737">
    <property type="term" value="C:cytoplasm"/>
    <property type="evidence" value="ECO:0007669"/>
    <property type="project" value="UniProtKB-SubCell"/>
</dbReference>
<dbReference type="GO" id="GO:0005634">
    <property type="term" value="C:nucleus"/>
    <property type="evidence" value="ECO:0007669"/>
    <property type="project" value="UniProtKB-SubCell"/>
</dbReference>
<reference evidence="7" key="1">
    <citation type="journal article" name="BMC Genomics">
        <title>Long-read sequencing and de novo genome assembly of marine medaka (Oryzias melastigma).</title>
        <authorList>
            <person name="Liang P."/>
            <person name="Saqib H.S.A."/>
            <person name="Ni X."/>
            <person name="Shen Y."/>
        </authorList>
    </citation>
    <scope>NUCLEOTIDE SEQUENCE</scope>
    <source>
        <strain evidence="7">Bigg-433</strain>
    </source>
</reference>
<feature type="region of interest" description="Disordered" evidence="6">
    <location>
        <begin position="197"/>
        <end position="229"/>
    </location>
</feature>
<keyword evidence="7" id="KW-0808">Transferase</keyword>